<comment type="caution">
    <text evidence="1">The sequence shown here is derived from an EMBL/GenBank/DDBJ whole genome shotgun (WGS) entry which is preliminary data.</text>
</comment>
<keyword evidence="2" id="KW-1185">Reference proteome</keyword>
<evidence type="ECO:0000313" key="2">
    <source>
        <dbReference type="Proteomes" id="UP000006729"/>
    </source>
</evidence>
<reference evidence="1 2" key="1">
    <citation type="journal article" date="2006" name="Science">
        <title>The genome of black cottonwood, Populus trichocarpa (Torr. &amp; Gray).</title>
        <authorList>
            <person name="Tuskan G.A."/>
            <person name="Difazio S."/>
            <person name="Jansson S."/>
            <person name="Bohlmann J."/>
            <person name="Grigoriev I."/>
            <person name="Hellsten U."/>
            <person name="Putnam N."/>
            <person name="Ralph S."/>
            <person name="Rombauts S."/>
            <person name="Salamov A."/>
            <person name="Schein J."/>
            <person name="Sterck L."/>
            <person name="Aerts A."/>
            <person name="Bhalerao R.R."/>
            <person name="Bhalerao R.P."/>
            <person name="Blaudez D."/>
            <person name="Boerjan W."/>
            <person name="Brun A."/>
            <person name="Brunner A."/>
            <person name="Busov V."/>
            <person name="Campbell M."/>
            <person name="Carlson J."/>
            <person name="Chalot M."/>
            <person name="Chapman J."/>
            <person name="Chen G.L."/>
            <person name="Cooper D."/>
            <person name="Coutinho P.M."/>
            <person name="Couturier J."/>
            <person name="Covert S."/>
            <person name="Cronk Q."/>
            <person name="Cunningham R."/>
            <person name="Davis J."/>
            <person name="Degroeve S."/>
            <person name="Dejardin A."/>
            <person name="Depamphilis C."/>
            <person name="Detter J."/>
            <person name="Dirks B."/>
            <person name="Dubchak I."/>
            <person name="Duplessis S."/>
            <person name="Ehlting J."/>
            <person name="Ellis B."/>
            <person name="Gendler K."/>
            <person name="Goodstein D."/>
            <person name="Gribskov M."/>
            <person name="Grimwood J."/>
            <person name="Groover A."/>
            <person name="Gunter L."/>
            <person name="Hamberger B."/>
            <person name="Heinze B."/>
            <person name="Helariutta Y."/>
            <person name="Henrissat B."/>
            <person name="Holligan D."/>
            <person name="Holt R."/>
            <person name="Huang W."/>
            <person name="Islam-Faridi N."/>
            <person name="Jones S."/>
            <person name="Jones-Rhoades M."/>
            <person name="Jorgensen R."/>
            <person name="Joshi C."/>
            <person name="Kangasjarvi J."/>
            <person name="Karlsson J."/>
            <person name="Kelleher C."/>
            <person name="Kirkpatrick R."/>
            <person name="Kirst M."/>
            <person name="Kohler A."/>
            <person name="Kalluri U."/>
            <person name="Larimer F."/>
            <person name="Leebens-Mack J."/>
            <person name="Leple J.C."/>
            <person name="Locascio P."/>
            <person name="Lou Y."/>
            <person name="Lucas S."/>
            <person name="Martin F."/>
            <person name="Montanini B."/>
            <person name="Napoli C."/>
            <person name="Nelson D.R."/>
            <person name="Nelson C."/>
            <person name="Nieminen K."/>
            <person name="Nilsson O."/>
            <person name="Pereda V."/>
            <person name="Peter G."/>
            <person name="Philippe R."/>
            <person name="Pilate G."/>
            <person name="Poliakov A."/>
            <person name="Razumovskaya J."/>
            <person name="Richardson P."/>
            <person name="Rinaldi C."/>
            <person name="Ritland K."/>
            <person name="Rouze P."/>
            <person name="Ryaboy D."/>
            <person name="Schmutz J."/>
            <person name="Schrader J."/>
            <person name="Segerman B."/>
            <person name="Shin H."/>
            <person name="Siddiqui A."/>
            <person name="Sterky F."/>
            <person name="Terry A."/>
            <person name="Tsai C.J."/>
            <person name="Uberbacher E."/>
            <person name="Unneberg P."/>
            <person name="Vahala J."/>
            <person name="Wall K."/>
            <person name="Wessler S."/>
            <person name="Yang G."/>
            <person name="Yin T."/>
            <person name="Douglas C."/>
            <person name="Marra M."/>
            <person name="Sandberg G."/>
            <person name="Van de Peer Y."/>
            <person name="Rokhsar D."/>
        </authorList>
    </citation>
    <scope>NUCLEOTIDE SEQUENCE [LARGE SCALE GENOMIC DNA]</scope>
    <source>
        <strain evidence="2">cv. Nisqually</strain>
    </source>
</reference>
<name>A0ACC0SQ52_POPTR</name>
<sequence length="71" mass="7950">MVELLVIFLVVAERGRGCGQWFQVGSGGGAGRTRRTNPGFMRSGGWISNSSYLIYASSCWIWRKRNLILLL</sequence>
<evidence type="ECO:0000313" key="1">
    <source>
        <dbReference type="EMBL" id="KAI9391372.1"/>
    </source>
</evidence>
<accession>A0ACC0SQ52</accession>
<gene>
    <name evidence="1" type="ORF">POPTR_007G074433v4</name>
</gene>
<dbReference type="Proteomes" id="UP000006729">
    <property type="component" value="Chromosome 7"/>
</dbReference>
<protein>
    <submittedName>
        <fullName evidence="1">Uncharacterized protein</fullName>
    </submittedName>
</protein>
<organism evidence="1 2">
    <name type="scientific">Populus trichocarpa</name>
    <name type="common">Western balsam poplar</name>
    <name type="synonym">Populus balsamifera subsp. trichocarpa</name>
    <dbReference type="NCBI Taxonomy" id="3694"/>
    <lineage>
        <taxon>Eukaryota</taxon>
        <taxon>Viridiplantae</taxon>
        <taxon>Streptophyta</taxon>
        <taxon>Embryophyta</taxon>
        <taxon>Tracheophyta</taxon>
        <taxon>Spermatophyta</taxon>
        <taxon>Magnoliopsida</taxon>
        <taxon>eudicotyledons</taxon>
        <taxon>Gunneridae</taxon>
        <taxon>Pentapetalae</taxon>
        <taxon>rosids</taxon>
        <taxon>fabids</taxon>
        <taxon>Malpighiales</taxon>
        <taxon>Salicaceae</taxon>
        <taxon>Saliceae</taxon>
        <taxon>Populus</taxon>
    </lineage>
</organism>
<proteinExistence type="predicted"/>
<dbReference type="EMBL" id="CM009296">
    <property type="protein sequence ID" value="KAI9391372.1"/>
    <property type="molecule type" value="Genomic_DNA"/>
</dbReference>